<accession>A0A0A9HG41</accession>
<protein>
    <submittedName>
        <fullName evidence="2">Uncharacterized protein</fullName>
    </submittedName>
</protein>
<dbReference type="AlphaFoldDB" id="A0A0A9HG41"/>
<sequence>MNKTTSSAYSDTRCPMSLAANGCNSPSSSALVNNAFSTSITRMKRSGDKGSPWRNPLRCSMTSPGYPFNNTRVDEVDNRLQSIRRQQLPNPKC</sequence>
<feature type="compositionally biased region" description="Polar residues" evidence="1">
    <location>
        <begin position="60"/>
        <end position="71"/>
    </location>
</feature>
<reference evidence="2" key="1">
    <citation type="submission" date="2014-09" db="EMBL/GenBank/DDBJ databases">
        <authorList>
            <person name="Magalhaes I.L.F."/>
            <person name="Oliveira U."/>
            <person name="Santos F.R."/>
            <person name="Vidigal T.H.D.A."/>
            <person name="Brescovit A.D."/>
            <person name="Santos A.J."/>
        </authorList>
    </citation>
    <scope>NUCLEOTIDE SEQUENCE</scope>
    <source>
        <tissue evidence="2">Shoot tissue taken approximately 20 cm above the soil surface</tissue>
    </source>
</reference>
<reference evidence="2" key="2">
    <citation type="journal article" date="2015" name="Data Brief">
        <title>Shoot transcriptome of the giant reed, Arundo donax.</title>
        <authorList>
            <person name="Barrero R.A."/>
            <person name="Guerrero F.D."/>
            <person name="Moolhuijzen P."/>
            <person name="Goolsby J.A."/>
            <person name="Tidwell J."/>
            <person name="Bellgard S.E."/>
            <person name="Bellgard M.I."/>
        </authorList>
    </citation>
    <scope>NUCLEOTIDE SEQUENCE</scope>
    <source>
        <tissue evidence="2">Shoot tissue taken approximately 20 cm above the soil surface</tissue>
    </source>
</reference>
<feature type="region of interest" description="Disordered" evidence="1">
    <location>
        <begin position="42"/>
        <end position="72"/>
    </location>
</feature>
<dbReference type="EMBL" id="GBRH01166008">
    <property type="protein sequence ID" value="JAE31888.1"/>
    <property type="molecule type" value="Transcribed_RNA"/>
</dbReference>
<evidence type="ECO:0000256" key="1">
    <source>
        <dbReference type="SAM" id="MobiDB-lite"/>
    </source>
</evidence>
<name>A0A0A9HG41_ARUDO</name>
<organism evidence="2">
    <name type="scientific">Arundo donax</name>
    <name type="common">Giant reed</name>
    <name type="synonym">Donax arundinaceus</name>
    <dbReference type="NCBI Taxonomy" id="35708"/>
    <lineage>
        <taxon>Eukaryota</taxon>
        <taxon>Viridiplantae</taxon>
        <taxon>Streptophyta</taxon>
        <taxon>Embryophyta</taxon>
        <taxon>Tracheophyta</taxon>
        <taxon>Spermatophyta</taxon>
        <taxon>Magnoliopsida</taxon>
        <taxon>Liliopsida</taxon>
        <taxon>Poales</taxon>
        <taxon>Poaceae</taxon>
        <taxon>PACMAD clade</taxon>
        <taxon>Arundinoideae</taxon>
        <taxon>Arundineae</taxon>
        <taxon>Arundo</taxon>
    </lineage>
</organism>
<proteinExistence type="predicted"/>
<evidence type="ECO:0000313" key="2">
    <source>
        <dbReference type="EMBL" id="JAE31888.1"/>
    </source>
</evidence>